<feature type="compositionally biased region" description="Low complexity" evidence="16">
    <location>
        <begin position="54"/>
        <end position="66"/>
    </location>
</feature>
<evidence type="ECO:0000256" key="8">
    <source>
        <dbReference type="ARBA" id="ARBA00022801"/>
    </source>
</evidence>
<comment type="cofactor">
    <cofactor evidence="15">
        <name>Zn(2+)</name>
        <dbReference type="ChEBI" id="CHEBI:29105"/>
    </cofactor>
    <text evidence="15">Binds 1 zinc ion.</text>
</comment>
<proteinExistence type="inferred from homology"/>
<dbReference type="InterPro" id="IPR045090">
    <property type="entry name" value="Pept_M3A_M3B"/>
</dbReference>
<keyword evidence="11 15" id="KW-0482">Metalloprotease</keyword>
<evidence type="ECO:0000256" key="10">
    <source>
        <dbReference type="ARBA" id="ARBA00022946"/>
    </source>
</evidence>
<keyword evidence="6 15" id="KW-0645">Protease</keyword>
<dbReference type="SMR" id="A0A194VRJ6"/>
<gene>
    <name evidence="18" type="ORF">VM1G_01921</name>
</gene>
<dbReference type="EMBL" id="CM003099">
    <property type="protein sequence ID" value="KUI66821.1"/>
    <property type="molecule type" value="Genomic_DNA"/>
</dbReference>
<evidence type="ECO:0000256" key="2">
    <source>
        <dbReference type="ARBA" id="ARBA00004305"/>
    </source>
</evidence>
<dbReference type="InterPro" id="IPR024079">
    <property type="entry name" value="MetalloPept_cat_dom_sf"/>
</dbReference>
<evidence type="ECO:0000259" key="17">
    <source>
        <dbReference type="Pfam" id="PF01432"/>
    </source>
</evidence>
<evidence type="ECO:0000256" key="12">
    <source>
        <dbReference type="ARBA" id="ARBA00023128"/>
    </source>
</evidence>
<name>A0A194VRJ6_CYTMA</name>
<dbReference type="GO" id="GO:0046872">
    <property type="term" value="F:metal ion binding"/>
    <property type="evidence" value="ECO:0007669"/>
    <property type="project" value="UniProtKB-UniRule"/>
</dbReference>
<dbReference type="Proteomes" id="UP000078559">
    <property type="component" value="Chromosome 2"/>
</dbReference>
<dbReference type="Pfam" id="PF01432">
    <property type="entry name" value="Peptidase_M3"/>
    <property type="match status" value="1"/>
</dbReference>
<evidence type="ECO:0000256" key="16">
    <source>
        <dbReference type="SAM" id="MobiDB-lite"/>
    </source>
</evidence>
<keyword evidence="9 15" id="KW-0862">Zinc</keyword>
<dbReference type="InterPro" id="IPR024077">
    <property type="entry name" value="Neurolysin/TOP_dom2"/>
</dbReference>
<keyword evidence="10" id="KW-0809">Transit peptide</keyword>
<dbReference type="GO" id="GO:0006627">
    <property type="term" value="P:protein processing involved in protein targeting to mitochondrion"/>
    <property type="evidence" value="ECO:0007669"/>
    <property type="project" value="TreeGrafter"/>
</dbReference>
<evidence type="ECO:0000313" key="18">
    <source>
        <dbReference type="EMBL" id="KUI66821.1"/>
    </source>
</evidence>
<evidence type="ECO:0000256" key="11">
    <source>
        <dbReference type="ARBA" id="ARBA00023049"/>
    </source>
</evidence>
<evidence type="ECO:0000256" key="5">
    <source>
        <dbReference type="ARBA" id="ARBA00018046"/>
    </source>
</evidence>
<dbReference type="PANTHER" id="PTHR11804">
    <property type="entry name" value="PROTEASE M3 THIMET OLIGOPEPTIDASE-RELATED"/>
    <property type="match status" value="1"/>
</dbReference>
<dbReference type="GO" id="GO:0006518">
    <property type="term" value="P:peptide metabolic process"/>
    <property type="evidence" value="ECO:0007669"/>
    <property type="project" value="TreeGrafter"/>
</dbReference>
<keyword evidence="8 15" id="KW-0378">Hydrolase</keyword>
<keyword evidence="12" id="KW-0496">Mitochondrion</keyword>
<comment type="catalytic activity">
    <reaction evidence="1">
        <text>Release of an N-terminal octapeptide as second stage of processing of some proteins imported into the mitochondrion.</text>
        <dbReference type="EC" id="3.4.24.59"/>
    </reaction>
</comment>
<evidence type="ECO:0000313" key="19">
    <source>
        <dbReference type="Proteomes" id="UP000078559"/>
    </source>
</evidence>
<reference evidence="18" key="1">
    <citation type="submission" date="2014-12" db="EMBL/GenBank/DDBJ databases">
        <title>Genome Sequence of Valsa Canker Pathogens Uncovers a Specific Adaption of Colonization on Woody Bark.</title>
        <authorList>
            <person name="Yin Z."/>
            <person name="Liu H."/>
            <person name="Gao X."/>
            <person name="Li Z."/>
            <person name="Song N."/>
            <person name="Ke X."/>
            <person name="Dai Q."/>
            <person name="Wu Y."/>
            <person name="Sun Y."/>
            <person name="Xu J.-R."/>
            <person name="Kang Z.K."/>
            <person name="Wang L."/>
            <person name="Huang L."/>
        </authorList>
    </citation>
    <scope>NUCLEOTIDE SEQUENCE [LARGE SCALE GENOMIC DNA]</scope>
    <source>
        <strain evidence="18">03-8</strain>
    </source>
</reference>
<feature type="region of interest" description="Disordered" evidence="16">
    <location>
        <begin position="48"/>
        <end position="70"/>
    </location>
</feature>
<accession>A0A194VRJ6</accession>
<dbReference type="OrthoDB" id="17530at2759"/>
<evidence type="ECO:0000256" key="1">
    <source>
        <dbReference type="ARBA" id="ARBA00000436"/>
    </source>
</evidence>
<dbReference type="AlphaFoldDB" id="A0A194VRJ6"/>
<evidence type="ECO:0000256" key="14">
    <source>
        <dbReference type="ARBA" id="ARBA00032470"/>
    </source>
</evidence>
<dbReference type="GO" id="GO:0004222">
    <property type="term" value="F:metalloendopeptidase activity"/>
    <property type="evidence" value="ECO:0007669"/>
    <property type="project" value="UniProtKB-EC"/>
</dbReference>
<comment type="subcellular location">
    <subcellularLocation>
        <location evidence="2">Mitochondrion matrix</location>
    </subcellularLocation>
</comment>
<keyword evidence="7 15" id="KW-0479">Metal-binding</keyword>
<sequence>MLKFAQRPAAASASWVCSNCLWRKAQQHIHQLPRAVASRWQHTAATTATHPDNLSSPPHLSSIPPSATHTTSYPKYDDSVLRQIFDSPSAWLSFSGAFRGKPRVGLFRNAYLTEPQGFLAFARVSLARAQDIVDKVLTASSLAEYRALVRDLDRLSDLLCRVIDLSDFVRVTHPDRQMQAAASEAWTIVYQYMNQLNTTTGLNEQLGKAMANPEVTSVWSEEEMAVAEILKLDFTKSAVSLPQESRDKFVDLSSMIGEVGQLFVEQMAPEQHVLSFPSSKLQGLNPTIARRMTRRGQIYLPALSAEASLALRTVHDEDTRKAIYYASRTASSKTVRNLEQLLKLRAEIAELSGFESYGHMALRDRMMAKTPESVHQFLRALCKNNAPIVQREMEGLLQQKQQMLGLGSLDLKPWDKDYYMNMVRESERSKVKRDDILPAYFSLGTIMQGLSRLFTRLYGIRFAARETMPGETWHPDVRRLDVISDMDGHVAVLYCDLFYREDKSPNPAHFTVRCSREIAEGELDEAESALQKAVAGRPEFASPEEVVNDGMAMSRGHNGLFKQLPTIALVCDFPQSEAAGNKPAFLTFGQMETLFHEMGHAIHSILARTSLQNVSGTRCATDLAELPSTLMEHFCADPEVLSLFARHYETDEPLDYQMVVEKLRQARRFEGTDNENQILLAMLDQEYHSPQVFDRGFDSTESYRSLQLEYGNTPADPSGCRWQGFFGHLFGYGSTYYSYLFDRVLAERVWKVVFSAGRDGAAVSRENGEQLKENLLKWGGSRDPWKCLADTLRDDRLANGDEKAMALVGSWGTGATVKE</sequence>
<evidence type="ECO:0000256" key="13">
    <source>
        <dbReference type="ARBA" id="ARBA00025208"/>
    </source>
</evidence>
<evidence type="ECO:0000256" key="6">
    <source>
        <dbReference type="ARBA" id="ARBA00022670"/>
    </source>
</evidence>
<dbReference type="CDD" id="cd06457">
    <property type="entry name" value="M3A_MIP"/>
    <property type="match status" value="1"/>
</dbReference>
<keyword evidence="19" id="KW-1185">Reference proteome</keyword>
<comment type="function">
    <text evidence="13">Cleaves proteins, imported into the mitochondrion, to their mature size. While most mitochondrial precursor proteins are processed to the mature form in one step by mitochondrial processing peptidase (MPP), the sequential cleavage by MIP of an octapeptide after initial processing by MPP is a required step for a subgroup of nuclear-encoded precursor proteins destined for the matrix or the inner membrane.</text>
</comment>
<feature type="domain" description="Peptidase M3A/M3B catalytic" evidence="17">
    <location>
        <begin position="312"/>
        <end position="806"/>
    </location>
</feature>
<dbReference type="Gene3D" id="3.40.390.10">
    <property type="entry name" value="Collagenase (Catalytic Domain)"/>
    <property type="match status" value="1"/>
</dbReference>
<protein>
    <recommendedName>
        <fullName evidence="5">Mitochondrial intermediate peptidase</fullName>
        <ecNumber evidence="4">3.4.24.59</ecNumber>
    </recommendedName>
    <alternativeName>
        <fullName evidence="14">Octapeptidyl aminopeptidase</fullName>
    </alternativeName>
</protein>
<evidence type="ECO:0000256" key="4">
    <source>
        <dbReference type="ARBA" id="ARBA00012441"/>
    </source>
</evidence>
<dbReference type="SUPFAM" id="SSF55486">
    <property type="entry name" value="Metalloproteases ('zincins'), catalytic domain"/>
    <property type="match status" value="1"/>
</dbReference>
<evidence type="ECO:0000256" key="3">
    <source>
        <dbReference type="ARBA" id="ARBA00006040"/>
    </source>
</evidence>
<organism evidence="18 19">
    <name type="scientific">Cytospora mali</name>
    <name type="common">Apple Valsa canker fungus</name>
    <name type="synonym">Valsa mali</name>
    <dbReference type="NCBI Taxonomy" id="578113"/>
    <lineage>
        <taxon>Eukaryota</taxon>
        <taxon>Fungi</taxon>
        <taxon>Dikarya</taxon>
        <taxon>Ascomycota</taxon>
        <taxon>Pezizomycotina</taxon>
        <taxon>Sordariomycetes</taxon>
        <taxon>Sordariomycetidae</taxon>
        <taxon>Diaporthales</taxon>
        <taxon>Cytosporaceae</taxon>
        <taxon>Cytospora</taxon>
    </lineage>
</organism>
<dbReference type="InterPro" id="IPR001567">
    <property type="entry name" value="Pept_M3A_M3B_dom"/>
</dbReference>
<comment type="similarity">
    <text evidence="3 15">Belongs to the peptidase M3 family.</text>
</comment>
<evidence type="ECO:0000256" key="7">
    <source>
        <dbReference type="ARBA" id="ARBA00022723"/>
    </source>
</evidence>
<evidence type="ECO:0000256" key="15">
    <source>
        <dbReference type="RuleBase" id="RU003435"/>
    </source>
</evidence>
<dbReference type="InterPro" id="IPR033851">
    <property type="entry name" value="M3A_MIP"/>
</dbReference>
<dbReference type="Gene3D" id="1.10.1370.10">
    <property type="entry name" value="Neurolysin, domain 3"/>
    <property type="match status" value="1"/>
</dbReference>
<dbReference type="EC" id="3.4.24.59" evidence="4"/>
<dbReference type="PANTHER" id="PTHR11804:SF79">
    <property type="entry name" value="MITOCHONDRIAL INTERMEDIATE PEPTIDASE"/>
    <property type="match status" value="1"/>
</dbReference>
<dbReference type="GO" id="GO:0005759">
    <property type="term" value="C:mitochondrial matrix"/>
    <property type="evidence" value="ECO:0007669"/>
    <property type="project" value="UniProtKB-SubCell"/>
</dbReference>
<evidence type="ECO:0000256" key="9">
    <source>
        <dbReference type="ARBA" id="ARBA00022833"/>
    </source>
</evidence>